<keyword evidence="1" id="KW-1133">Transmembrane helix</keyword>
<sequence length="116" mass="13535">MTFLIRILLIISAILMLVFMLKRIRQSKLKIEYTIFWIAFSTLLVLMGIFPKVFYRISGLIGFQSPISMVFLVIIFVLIVKMFFMTIQISQLENKVDALAQQIAIDRKIDKDAEKE</sequence>
<keyword evidence="1" id="KW-0812">Transmembrane</keyword>
<dbReference type="EMBL" id="QGDL01000001">
    <property type="protein sequence ID" value="PWJ32063.1"/>
    <property type="molecule type" value="Genomic_DNA"/>
</dbReference>
<dbReference type="OrthoDB" id="2237501at2"/>
<feature type="transmembrane region" description="Helical" evidence="1">
    <location>
        <begin position="67"/>
        <end position="87"/>
    </location>
</feature>
<name>A0A2Y9BCC0_9FIRM</name>
<proteinExistence type="predicted"/>
<comment type="caution">
    <text evidence="2">The sequence shown here is derived from an EMBL/GenBank/DDBJ whole genome shotgun (WGS) entry which is preliminary data.</text>
</comment>
<evidence type="ECO:0000313" key="2">
    <source>
        <dbReference type="EMBL" id="PWJ32063.1"/>
    </source>
</evidence>
<dbReference type="Proteomes" id="UP000245845">
    <property type="component" value="Unassembled WGS sequence"/>
</dbReference>
<feature type="transmembrane region" description="Helical" evidence="1">
    <location>
        <begin position="33"/>
        <end position="55"/>
    </location>
</feature>
<evidence type="ECO:0000313" key="3">
    <source>
        <dbReference type="Proteomes" id="UP000245845"/>
    </source>
</evidence>
<evidence type="ECO:0000256" key="1">
    <source>
        <dbReference type="SAM" id="Phobius"/>
    </source>
</evidence>
<reference evidence="2 3" key="1">
    <citation type="submission" date="2018-05" db="EMBL/GenBank/DDBJ databases">
        <title>The Hungate 1000. A catalogue of reference genomes from the rumen microbiome.</title>
        <authorList>
            <person name="Kelly W."/>
        </authorList>
    </citation>
    <scope>NUCLEOTIDE SEQUENCE [LARGE SCALE GENOMIC DNA]</scope>
    <source>
        <strain evidence="2 3">NLAE-zl-C242</strain>
    </source>
</reference>
<organism evidence="2 3">
    <name type="scientific">Faecalicatena orotica</name>
    <dbReference type="NCBI Taxonomy" id="1544"/>
    <lineage>
        <taxon>Bacteria</taxon>
        <taxon>Bacillati</taxon>
        <taxon>Bacillota</taxon>
        <taxon>Clostridia</taxon>
        <taxon>Lachnospirales</taxon>
        <taxon>Lachnospiraceae</taxon>
        <taxon>Faecalicatena</taxon>
    </lineage>
</organism>
<keyword evidence="3" id="KW-1185">Reference proteome</keyword>
<accession>A0A2Y9BCC0</accession>
<dbReference type="RefSeq" id="WP_109729430.1">
    <property type="nucleotide sequence ID" value="NZ_BAAACK010000007.1"/>
</dbReference>
<keyword evidence="1" id="KW-0472">Membrane</keyword>
<protein>
    <recommendedName>
        <fullName evidence="4">DUF2304 domain-containing protein</fullName>
    </recommendedName>
</protein>
<feature type="transmembrane region" description="Helical" evidence="1">
    <location>
        <begin position="6"/>
        <end position="21"/>
    </location>
</feature>
<evidence type="ECO:0008006" key="4">
    <source>
        <dbReference type="Google" id="ProtNLM"/>
    </source>
</evidence>
<dbReference type="InterPro" id="IPR019277">
    <property type="entry name" value="DUF2304"/>
</dbReference>
<dbReference type="AlphaFoldDB" id="A0A2Y9BCC0"/>
<dbReference type="Pfam" id="PF10066">
    <property type="entry name" value="DUF2304"/>
    <property type="match status" value="1"/>
</dbReference>
<gene>
    <name evidence="2" type="ORF">A8806_101351</name>
</gene>